<dbReference type="PROSITE" id="PS50208">
    <property type="entry name" value="CASPASE_P20"/>
    <property type="match status" value="1"/>
</dbReference>
<dbReference type="GO" id="GO:0006508">
    <property type="term" value="P:proteolysis"/>
    <property type="evidence" value="ECO:0007669"/>
    <property type="project" value="InterPro"/>
</dbReference>
<feature type="region of interest" description="Disordered" evidence="1">
    <location>
        <begin position="249"/>
        <end position="276"/>
    </location>
</feature>
<evidence type="ECO:0000313" key="4">
    <source>
        <dbReference type="Proteomes" id="UP000663828"/>
    </source>
</evidence>
<dbReference type="GO" id="GO:0004197">
    <property type="term" value="F:cysteine-type endopeptidase activity"/>
    <property type="evidence" value="ECO:0007669"/>
    <property type="project" value="InterPro"/>
</dbReference>
<evidence type="ECO:0000256" key="1">
    <source>
        <dbReference type="SAM" id="MobiDB-lite"/>
    </source>
</evidence>
<keyword evidence="4" id="KW-1185">Reference proteome</keyword>
<feature type="compositionally biased region" description="Basic residues" evidence="1">
    <location>
        <begin position="249"/>
        <end position="259"/>
    </location>
</feature>
<dbReference type="InterPro" id="IPR052039">
    <property type="entry name" value="Caspase-related_regulators"/>
</dbReference>
<dbReference type="Gene3D" id="3.40.50.1460">
    <property type="match status" value="1"/>
</dbReference>
<dbReference type="PANTHER" id="PTHR22576">
    <property type="entry name" value="MUCOSA ASSOCIATED LYMPHOID TISSUE LYMPHOMA TRANSLOCATION PROTEIN 1/PARACASPASE"/>
    <property type="match status" value="1"/>
</dbReference>
<sequence>MNPKQALAIGNVRYEEGNLTPCAHDARDTARSLRSVGFQVRVGIDLTEEQMDSTVYKFARSVRPGSIVVFYYSGHGAQFDGKNLLLPIDFSNPYCTDAQSVIQQLHQNRPRVVIVILDCCRTRVSISDAVRQNSFFDRRPKLRDGLAPMKGPPSTIIAYGCAAGASSIARSDLRNSVYTHHLLPRLAMPNIEIETVLKHVAIDVQRGSDNEQLPYIHSNCNEPIYLNANIWPNGMSFYPMIKAPDHQWHRDHHRASHHRSQFDDPSYSSHDRSHLQSHRYPHRKHLWYGAIQYPYKYW</sequence>
<dbReference type="InterPro" id="IPR011600">
    <property type="entry name" value="Pept_C14_caspase"/>
</dbReference>
<dbReference type="PANTHER" id="PTHR22576:SF37">
    <property type="entry name" value="MUCOSA-ASSOCIATED LYMPHOID TISSUE LYMPHOMA TRANSLOCATION PROTEIN 1"/>
    <property type="match status" value="1"/>
</dbReference>
<organism evidence="3 4">
    <name type="scientific">Adineta ricciae</name>
    <name type="common">Rotifer</name>
    <dbReference type="NCBI Taxonomy" id="249248"/>
    <lineage>
        <taxon>Eukaryota</taxon>
        <taxon>Metazoa</taxon>
        <taxon>Spiralia</taxon>
        <taxon>Gnathifera</taxon>
        <taxon>Rotifera</taxon>
        <taxon>Eurotatoria</taxon>
        <taxon>Bdelloidea</taxon>
        <taxon>Adinetida</taxon>
        <taxon>Adinetidae</taxon>
        <taxon>Adineta</taxon>
    </lineage>
</organism>
<feature type="domain" description="Caspase family p20" evidence="2">
    <location>
        <begin position="25"/>
        <end position="78"/>
    </location>
</feature>
<dbReference type="Pfam" id="PF00656">
    <property type="entry name" value="Peptidase_C14"/>
    <property type="match status" value="1"/>
</dbReference>
<dbReference type="InterPro" id="IPR001309">
    <property type="entry name" value="Pept_C14_p20"/>
</dbReference>
<evidence type="ECO:0000313" key="3">
    <source>
        <dbReference type="EMBL" id="CAF0884453.1"/>
    </source>
</evidence>
<dbReference type="SUPFAM" id="SSF52129">
    <property type="entry name" value="Caspase-like"/>
    <property type="match status" value="1"/>
</dbReference>
<dbReference type="EMBL" id="CAJNOR010000338">
    <property type="protein sequence ID" value="CAF0884453.1"/>
    <property type="molecule type" value="Genomic_DNA"/>
</dbReference>
<dbReference type="InterPro" id="IPR029030">
    <property type="entry name" value="Caspase-like_dom_sf"/>
</dbReference>
<gene>
    <name evidence="3" type="ORF">XAT740_LOCUS7175</name>
</gene>
<dbReference type="Proteomes" id="UP000663828">
    <property type="component" value="Unassembled WGS sequence"/>
</dbReference>
<name>A0A813YHY3_ADIRI</name>
<proteinExistence type="predicted"/>
<comment type="caution">
    <text evidence="3">The sequence shown here is derived from an EMBL/GenBank/DDBJ whole genome shotgun (WGS) entry which is preliminary data.</text>
</comment>
<evidence type="ECO:0000259" key="2">
    <source>
        <dbReference type="PROSITE" id="PS50208"/>
    </source>
</evidence>
<protein>
    <recommendedName>
        <fullName evidence="2">Caspase family p20 domain-containing protein</fullName>
    </recommendedName>
</protein>
<accession>A0A813YHY3</accession>
<reference evidence="3" key="1">
    <citation type="submission" date="2021-02" db="EMBL/GenBank/DDBJ databases">
        <authorList>
            <person name="Nowell W R."/>
        </authorList>
    </citation>
    <scope>NUCLEOTIDE SEQUENCE</scope>
</reference>
<dbReference type="AlphaFoldDB" id="A0A813YHY3"/>